<dbReference type="InterPro" id="IPR012340">
    <property type="entry name" value="NA-bd_OB-fold"/>
</dbReference>
<proteinExistence type="inferred from homology"/>
<comment type="function">
    <text evidence="7">Involved in DNA repair and RecF pathway recombination.</text>
</comment>
<organism evidence="9 10">
    <name type="scientific">Gracilibacillus ureilyticus</name>
    <dbReference type="NCBI Taxonomy" id="531814"/>
    <lineage>
        <taxon>Bacteria</taxon>
        <taxon>Bacillati</taxon>
        <taxon>Bacillota</taxon>
        <taxon>Bacilli</taxon>
        <taxon>Bacillales</taxon>
        <taxon>Bacillaceae</taxon>
        <taxon>Gracilibacillus</taxon>
    </lineage>
</organism>
<evidence type="ECO:0000256" key="5">
    <source>
        <dbReference type="ARBA" id="ARBA00023204"/>
    </source>
</evidence>
<dbReference type="Proteomes" id="UP000199687">
    <property type="component" value="Unassembled WGS sequence"/>
</dbReference>
<dbReference type="STRING" id="531814.SAMN04487944_101516"/>
<sequence length="253" mass="29403">MKLVFEKMEAFVLRTQDYGETHKIVTLLTPTMGKIGAIARGAKKTKSRMAAITQPFIHGSFLIQPGSNLATIQQGEVIHSFRKIREDIFLTAYASFIAELTDKVLDPKKYNPIYYTQLLQTLKWLEQDKDPEILSMIYEWKMFQAAGIAPVIDHCVNCGRKENLSHFSIQEGGVLCSSCQQKDAYAFFLNENLYKLLKIFSWVELERIGNISVKEENKRILKQLMDQYYERYGGYFLKSKRFLKQMDQLQDRN</sequence>
<dbReference type="AlphaFoldDB" id="A0A1H9M293"/>
<dbReference type="GO" id="GO:0006302">
    <property type="term" value="P:double-strand break repair"/>
    <property type="evidence" value="ECO:0007669"/>
    <property type="project" value="TreeGrafter"/>
</dbReference>
<evidence type="ECO:0000256" key="4">
    <source>
        <dbReference type="ARBA" id="ARBA00023172"/>
    </source>
</evidence>
<keyword evidence="10" id="KW-1185">Reference proteome</keyword>
<gene>
    <name evidence="7" type="primary">recO</name>
    <name evidence="9" type="ORF">SAMN04487944_101516</name>
</gene>
<dbReference type="EMBL" id="FOGL01000001">
    <property type="protein sequence ID" value="SER17724.1"/>
    <property type="molecule type" value="Genomic_DNA"/>
</dbReference>
<keyword evidence="4 7" id="KW-0233">DNA recombination</keyword>
<dbReference type="GO" id="GO:0006310">
    <property type="term" value="P:DNA recombination"/>
    <property type="evidence" value="ECO:0007669"/>
    <property type="project" value="UniProtKB-UniRule"/>
</dbReference>
<dbReference type="Pfam" id="PF02565">
    <property type="entry name" value="RecO_C"/>
    <property type="match status" value="1"/>
</dbReference>
<dbReference type="HAMAP" id="MF_00201">
    <property type="entry name" value="RecO"/>
    <property type="match status" value="1"/>
</dbReference>
<dbReference type="InterPro" id="IPR003717">
    <property type="entry name" value="RecO"/>
</dbReference>
<protein>
    <recommendedName>
        <fullName evidence="2 7">DNA repair protein RecO</fullName>
    </recommendedName>
    <alternativeName>
        <fullName evidence="6 7">Recombination protein O</fullName>
    </alternativeName>
</protein>
<accession>A0A1H9M293</accession>
<feature type="domain" description="DNA replication/recombination mediator RecO N-terminal" evidence="8">
    <location>
        <begin position="7"/>
        <end position="81"/>
    </location>
</feature>
<evidence type="ECO:0000256" key="6">
    <source>
        <dbReference type="ARBA" id="ARBA00033409"/>
    </source>
</evidence>
<evidence type="ECO:0000259" key="8">
    <source>
        <dbReference type="Pfam" id="PF11967"/>
    </source>
</evidence>
<evidence type="ECO:0000256" key="7">
    <source>
        <dbReference type="HAMAP-Rule" id="MF_00201"/>
    </source>
</evidence>
<dbReference type="Gene3D" id="1.20.1440.120">
    <property type="entry name" value="Recombination protein O, C-terminal domain"/>
    <property type="match status" value="1"/>
</dbReference>
<dbReference type="InterPro" id="IPR022572">
    <property type="entry name" value="DNA_rep/recomb_RecO_N"/>
</dbReference>
<dbReference type="Gene3D" id="2.40.50.140">
    <property type="entry name" value="Nucleic acid-binding proteins"/>
    <property type="match status" value="1"/>
</dbReference>
<dbReference type="PANTHER" id="PTHR33991">
    <property type="entry name" value="DNA REPAIR PROTEIN RECO"/>
    <property type="match status" value="1"/>
</dbReference>
<dbReference type="PANTHER" id="PTHR33991:SF1">
    <property type="entry name" value="DNA REPAIR PROTEIN RECO"/>
    <property type="match status" value="1"/>
</dbReference>
<dbReference type="Pfam" id="PF11967">
    <property type="entry name" value="RecO_N"/>
    <property type="match status" value="1"/>
</dbReference>
<evidence type="ECO:0000256" key="1">
    <source>
        <dbReference type="ARBA" id="ARBA00007452"/>
    </source>
</evidence>
<evidence type="ECO:0000313" key="10">
    <source>
        <dbReference type="Proteomes" id="UP000199687"/>
    </source>
</evidence>
<dbReference type="NCBIfam" id="TIGR00613">
    <property type="entry name" value="reco"/>
    <property type="match status" value="1"/>
</dbReference>
<reference evidence="9 10" key="1">
    <citation type="submission" date="2016-10" db="EMBL/GenBank/DDBJ databases">
        <authorList>
            <person name="de Groot N.N."/>
        </authorList>
    </citation>
    <scope>NUCLEOTIDE SEQUENCE [LARGE SCALE GENOMIC DNA]</scope>
    <source>
        <strain evidence="9 10">CGMCC 1.7727</strain>
    </source>
</reference>
<keyword evidence="5 7" id="KW-0234">DNA repair</keyword>
<name>A0A1H9M293_9BACI</name>
<dbReference type="GO" id="GO:0043590">
    <property type="term" value="C:bacterial nucleoid"/>
    <property type="evidence" value="ECO:0007669"/>
    <property type="project" value="TreeGrafter"/>
</dbReference>
<keyword evidence="3 7" id="KW-0227">DNA damage</keyword>
<dbReference type="InterPro" id="IPR042242">
    <property type="entry name" value="RecO_C"/>
</dbReference>
<dbReference type="SUPFAM" id="SSF57863">
    <property type="entry name" value="ArfGap/RecO-like zinc finger"/>
    <property type="match status" value="1"/>
</dbReference>
<evidence type="ECO:0000256" key="2">
    <source>
        <dbReference type="ARBA" id="ARBA00021310"/>
    </source>
</evidence>
<evidence type="ECO:0000256" key="3">
    <source>
        <dbReference type="ARBA" id="ARBA00022763"/>
    </source>
</evidence>
<dbReference type="InterPro" id="IPR037278">
    <property type="entry name" value="ARFGAP/RecO"/>
</dbReference>
<evidence type="ECO:0000313" key="9">
    <source>
        <dbReference type="EMBL" id="SER17724.1"/>
    </source>
</evidence>
<comment type="similarity">
    <text evidence="1 7">Belongs to the RecO family.</text>
</comment>
<dbReference type="SUPFAM" id="SSF50249">
    <property type="entry name" value="Nucleic acid-binding proteins"/>
    <property type="match status" value="1"/>
</dbReference>